<dbReference type="Pfam" id="PF16123">
    <property type="entry name" value="HAGH_C"/>
    <property type="match status" value="1"/>
</dbReference>
<dbReference type="EC" id="3.1.2.6" evidence="7"/>
<keyword evidence="6 7" id="KW-0862">Zinc</keyword>
<dbReference type="SMART" id="SM00849">
    <property type="entry name" value="Lactamase_B"/>
    <property type="match status" value="1"/>
</dbReference>
<dbReference type="AlphaFoldDB" id="A0A2U8GKL1"/>
<evidence type="ECO:0000256" key="6">
    <source>
        <dbReference type="ARBA" id="ARBA00022833"/>
    </source>
</evidence>
<feature type="binding site" evidence="7">
    <location>
        <position position="110"/>
    </location>
    <ligand>
        <name>Zn(2+)</name>
        <dbReference type="ChEBI" id="CHEBI:29105"/>
        <label>1</label>
    </ligand>
</feature>
<dbReference type="UniPathway" id="UPA00619">
    <property type="reaction ID" value="UER00676"/>
</dbReference>
<evidence type="ECO:0000259" key="8">
    <source>
        <dbReference type="SMART" id="SM00849"/>
    </source>
</evidence>
<dbReference type="KEGG" id="acom:CEW83_01520"/>
<comment type="function">
    <text evidence="7">Thiolesterase that catalyzes the hydrolysis of S-D-lactoyl-glutathione to form glutathione and D-lactic acid.</text>
</comment>
<dbReference type="GO" id="GO:0046872">
    <property type="term" value="F:metal ion binding"/>
    <property type="evidence" value="ECO:0007669"/>
    <property type="project" value="UniProtKB-KW"/>
</dbReference>
<feature type="binding site" evidence="7">
    <location>
        <position position="127"/>
    </location>
    <ligand>
        <name>Zn(2+)</name>
        <dbReference type="ChEBI" id="CHEBI:29105"/>
        <label>1</label>
    </ligand>
</feature>
<name>A0A2U8GKL1_9RHOO</name>
<gene>
    <name evidence="7 9" type="primary">gloB</name>
    <name evidence="9" type="ORF">CEW83_01520</name>
</gene>
<evidence type="ECO:0000256" key="1">
    <source>
        <dbReference type="ARBA" id="ARBA00001623"/>
    </source>
</evidence>
<dbReference type="CDD" id="cd07723">
    <property type="entry name" value="hydroxyacylglutathione_hydrolase_MBL-fold"/>
    <property type="match status" value="1"/>
</dbReference>
<dbReference type="InterPro" id="IPR017782">
    <property type="entry name" value="Hydroxyacylglutathione_Hdrlase"/>
</dbReference>
<dbReference type="InterPro" id="IPR032282">
    <property type="entry name" value="HAGH_C"/>
</dbReference>
<evidence type="ECO:0000256" key="2">
    <source>
        <dbReference type="ARBA" id="ARBA00004963"/>
    </source>
</evidence>
<dbReference type="EMBL" id="CP022187">
    <property type="protein sequence ID" value="AWI74061.1"/>
    <property type="molecule type" value="Genomic_DNA"/>
</dbReference>
<keyword evidence="4 7" id="KW-0479">Metal-binding</keyword>
<feature type="binding site" evidence="7">
    <location>
        <position position="54"/>
    </location>
    <ligand>
        <name>Zn(2+)</name>
        <dbReference type="ChEBI" id="CHEBI:29105"/>
        <label>1</label>
    </ligand>
</feature>
<dbReference type="GO" id="GO:0019243">
    <property type="term" value="P:methylglyoxal catabolic process to D-lactate via S-lactoyl-glutathione"/>
    <property type="evidence" value="ECO:0007669"/>
    <property type="project" value="UniProtKB-UniRule"/>
</dbReference>
<evidence type="ECO:0000256" key="5">
    <source>
        <dbReference type="ARBA" id="ARBA00022801"/>
    </source>
</evidence>
<evidence type="ECO:0000256" key="7">
    <source>
        <dbReference type="HAMAP-Rule" id="MF_01374"/>
    </source>
</evidence>
<feature type="binding site" evidence="7">
    <location>
        <position position="52"/>
    </location>
    <ligand>
        <name>Zn(2+)</name>
        <dbReference type="ChEBI" id="CHEBI:29105"/>
        <label>1</label>
    </ligand>
</feature>
<feature type="binding site" evidence="7">
    <location>
        <position position="56"/>
    </location>
    <ligand>
        <name>Zn(2+)</name>
        <dbReference type="ChEBI" id="CHEBI:29105"/>
        <label>2</label>
    </ligand>
</feature>
<feature type="domain" description="Metallo-beta-lactamase" evidence="8">
    <location>
        <begin position="11"/>
        <end position="165"/>
    </location>
</feature>
<dbReference type="InterPro" id="IPR050110">
    <property type="entry name" value="Glyoxalase_II_hydrolase"/>
</dbReference>
<keyword evidence="10" id="KW-1185">Reference proteome</keyword>
<dbReference type="Proteomes" id="UP000244930">
    <property type="component" value="Chromosome"/>
</dbReference>
<comment type="catalytic activity">
    <reaction evidence="1 7">
        <text>an S-(2-hydroxyacyl)glutathione + H2O = a 2-hydroxy carboxylate + glutathione + H(+)</text>
        <dbReference type="Rhea" id="RHEA:21864"/>
        <dbReference type="ChEBI" id="CHEBI:15377"/>
        <dbReference type="ChEBI" id="CHEBI:15378"/>
        <dbReference type="ChEBI" id="CHEBI:57925"/>
        <dbReference type="ChEBI" id="CHEBI:58896"/>
        <dbReference type="ChEBI" id="CHEBI:71261"/>
        <dbReference type="EC" id="3.1.2.6"/>
    </reaction>
</comment>
<dbReference type="NCBIfam" id="TIGR03413">
    <property type="entry name" value="GSH_gloB"/>
    <property type="match status" value="1"/>
</dbReference>
<comment type="similarity">
    <text evidence="3 7">Belongs to the metallo-beta-lactamase superfamily. Glyoxalase II family.</text>
</comment>
<dbReference type="SUPFAM" id="SSF56281">
    <property type="entry name" value="Metallo-hydrolase/oxidoreductase"/>
    <property type="match status" value="1"/>
</dbReference>
<evidence type="ECO:0000256" key="3">
    <source>
        <dbReference type="ARBA" id="ARBA00006759"/>
    </source>
</evidence>
<dbReference type="InterPro" id="IPR036866">
    <property type="entry name" value="RibonucZ/Hydroxyglut_hydro"/>
</dbReference>
<dbReference type="InterPro" id="IPR001279">
    <property type="entry name" value="Metallo-B-lactamas"/>
</dbReference>
<feature type="binding site" evidence="7">
    <location>
        <position position="57"/>
    </location>
    <ligand>
        <name>Zn(2+)</name>
        <dbReference type="ChEBI" id="CHEBI:29105"/>
        <label>2</label>
    </ligand>
</feature>
<dbReference type="Pfam" id="PF00753">
    <property type="entry name" value="Lactamase_B"/>
    <property type="match status" value="1"/>
</dbReference>
<organism evidence="9 10">
    <name type="scientific">Parazoarcus communis</name>
    <dbReference type="NCBI Taxonomy" id="41977"/>
    <lineage>
        <taxon>Bacteria</taxon>
        <taxon>Pseudomonadati</taxon>
        <taxon>Pseudomonadota</taxon>
        <taxon>Betaproteobacteria</taxon>
        <taxon>Rhodocyclales</taxon>
        <taxon>Zoogloeaceae</taxon>
        <taxon>Parazoarcus</taxon>
    </lineage>
</organism>
<feature type="binding site" evidence="7">
    <location>
        <position position="127"/>
    </location>
    <ligand>
        <name>Zn(2+)</name>
        <dbReference type="ChEBI" id="CHEBI:29105"/>
        <label>2</label>
    </ligand>
</feature>
<dbReference type="InterPro" id="IPR035680">
    <property type="entry name" value="Clx_II_MBL"/>
</dbReference>
<evidence type="ECO:0000256" key="4">
    <source>
        <dbReference type="ARBA" id="ARBA00022723"/>
    </source>
</evidence>
<accession>A0A2U8GKL1</accession>
<evidence type="ECO:0000313" key="9">
    <source>
        <dbReference type="EMBL" id="AWI74061.1"/>
    </source>
</evidence>
<comment type="subunit">
    <text evidence="7">Monomer.</text>
</comment>
<dbReference type="PIRSF" id="PIRSF005457">
    <property type="entry name" value="Glx"/>
    <property type="match status" value="1"/>
</dbReference>
<dbReference type="RefSeq" id="WP_108947769.1">
    <property type="nucleotide sequence ID" value="NZ_CP022187.1"/>
</dbReference>
<comment type="pathway">
    <text evidence="2 7">Secondary metabolite metabolism; methylglyoxal degradation; (R)-lactate from methylglyoxal: step 2/2.</text>
</comment>
<reference evidence="9 10" key="1">
    <citation type="submission" date="2017-06" db="EMBL/GenBank/DDBJ databases">
        <title>Azoarcus.</title>
        <authorList>
            <person name="Woo J.-H."/>
            <person name="Kim H.-S."/>
        </authorList>
    </citation>
    <scope>NUCLEOTIDE SEQUENCE [LARGE SCALE GENOMIC DNA]</scope>
    <source>
        <strain evidence="9 10">TSPY31</strain>
    </source>
</reference>
<dbReference type="HAMAP" id="MF_01374">
    <property type="entry name" value="Glyoxalase_2"/>
    <property type="match status" value="1"/>
</dbReference>
<sequence>MHIIPLPAFRDNYIWLIHDDRHAVAVDPGDAAPVLDYLSAHGLTLSAVLVTHHHADHVGGLAALLKAWPVPVFGPASERIAGVSDPLSDGDSVTLPRLGLKLTVLDVPAHTAGHIAYHAPGLLFCGDTLFSAGCGRLFEGTAEQLEKALSRLAALDGDTRVYCTHEYTLSNLAFARAADPDNPERDRYAAHCETLRAKGRPTLPSTIALEKDINPFLRVSEPSVIKAVSEHTGKTPESPLACLRALRAWKDTF</sequence>
<feature type="binding site" evidence="7">
    <location>
        <position position="165"/>
    </location>
    <ligand>
        <name>Zn(2+)</name>
        <dbReference type="ChEBI" id="CHEBI:29105"/>
        <label>2</label>
    </ligand>
</feature>
<evidence type="ECO:0000313" key="10">
    <source>
        <dbReference type="Proteomes" id="UP000244930"/>
    </source>
</evidence>
<keyword evidence="5 7" id="KW-0378">Hydrolase</keyword>
<comment type="cofactor">
    <cofactor evidence="7">
        <name>Zn(2+)</name>
        <dbReference type="ChEBI" id="CHEBI:29105"/>
    </cofactor>
    <text evidence="7">Binds 2 Zn(2+) ions per subunit.</text>
</comment>
<dbReference type="PANTHER" id="PTHR43705:SF1">
    <property type="entry name" value="HYDROXYACYLGLUTATHIONE HYDROLASE GLOB"/>
    <property type="match status" value="1"/>
</dbReference>
<protein>
    <recommendedName>
        <fullName evidence="7">Hydroxyacylglutathione hydrolase</fullName>
        <ecNumber evidence="7">3.1.2.6</ecNumber>
    </recommendedName>
    <alternativeName>
        <fullName evidence="7">Glyoxalase II</fullName>
        <shortName evidence="7">Glx II</shortName>
    </alternativeName>
</protein>
<dbReference type="PANTHER" id="PTHR43705">
    <property type="entry name" value="HYDROXYACYLGLUTATHIONE HYDROLASE"/>
    <property type="match status" value="1"/>
</dbReference>
<dbReference type="Gene3D" id="3.60.15.10">
    <property type="entry name" value="Ribonuclease Z/Hydroxyacylglutathione hydrolase-like"/>
    <property type="match status" value="1"/>
</dbReference>
<dbReference type="GO" id="GO:0004416">
    <property type="term" value="F:hydroxyacylglutathione hydrolase activity"/>
    <property type="evidence" value="ECO:0007669"/>
    <property type="project" value="UniProtKB-UniRule"/>
</dbReference>
<proteinExistence type="inferred from homology"/>